<sequence length="154" mass="16880">MEETLSSIFARTKGTPINFNGQTVVAIIEIKITKPRTVFSIRRLRATNGRVQGLVLKAANGQLVVDSSGTGYPEIVLWSDTSPDVAEIEVLSKSGSTLKIWNVWKSTFGMSAWVGNAGMHVCETGNKMMLECSDGVGDVDFSDYVVTLEEQQYR</sequence>
<comment type="caution">
    <text evidence="1">The sequence shown here is derived from an EMBL/GenBank/DDBJ whole genome shotgun (WGS) entry which is preliminary data.</text>
</comment>
<accession>A0ABS6PT00</accession>
<dbReference type="EMBL" id="JAHSTV010000004">
    <property type="protein sequence ID" value="MBV4463593.1"/>
    <property type="molecule type" value="Genomic_DNA"/>
</dbReference>
<name>A0ABS6PT00_9PSED</name>
<protein>
    <submittedName>
        <fullName evidence="1">Uncharacterized protein</fullName>
    </submittedName>
</protein>
<proteinExistence type="predicted"/>
<evidence type="ECO:0000313" key="1">
    <source>
        <dbReference type="EMBL" id="MBV4463593.1"/>
    </source>
</evidence>
<dbReference type="Proteomes" id="UP000886900">
    <property type="component" value="Unassembled WGS sequence"/>
</dbReference>
<keyword evidence="2" id="KW-1185">Reference proteome</keyword>
<gene>
    <name evidence="1" type="ORF">KVG95_09615</name>
</gene>
<organism evidence="1 2">
    <name type="scientific">Pseudomonas farris</name>
    <dbReference type="NCBI Taxonomy" id="2841207"/>
    <lineage>
        <taxon>Bacteria</taxon>
        <taxon>Pseudomonadati</taxon>
        <taxon>Pseudomonadota</taxon>
        <taxon>Gammaproteobacteria</taxon>
        <taxon>Pseudomonadales</taxon>
        <taxon>Pseudomonadaceae</taxon>
        <taxon>Pseudomonas</taxon>
    </lineage>
</organism>
<reference evidence="1" key="1">
    <citation type="submission" date="2021-06" db="EMBL/GenBank/DDBJ databases">
        <title>Updating the genus Pseudomonas: Description of 43 new species and partition of the Pseudomonas putida group.</title>
        <authorList>
            <person name="Girard L."/>
            <person name="Lood C."/>
            <person name="Vandamme P."/>
            <person name="Rokni-Zadeh H."/>
            <person name="Van Noort V."/>
            <person name="Hofte M."/>
            <person name="Lavigne R."/>
            <person name="De Mot R."/>
        </authorList>
    </citation>
    <scope>NUCLEOTIDE SEQUENCE</scope>
    <source>
        <strain evidence="1">SWRI79</strain>
    </source>
</reference>
<dbReference type="RefSeq" id="WP_217855970.1">
    <property type="nucleotide sequence ID" value="NZ_JAHSTV010000004.1"/>
</dbReference>
<evidence type="ECO:0000313" key="2">
    <source>
        <dbReference type="Proteomes" id="UP000886900"/>
    </source>
</evidence>